<feature type="region of interest" description="Disordered" evidence="1">
    <location>
        <begin position="1"/>
        <end position="28"/>
    </location>
</feature>
<reference evidence="2" key="1">
    <citation type="submission" date="2019-11" db="EMBL/GenBank/DDBJ databases">
        <title>Leishmania tarentolae CDS.</title>
        <authorList>
            <person name="Goto Y."/>
            <person name="Yamagishi J."/>
        </authorList>
    </citation>
    <scope>NUCLEOTIDE SEQUENCE [LARGE SCALE GENOMIC DNA]</scope>
    <source>
        <strain evidence="2">Parrot Tar II</strain>
    </source>
</reference>
<evidence type="ECO:0000313" key="3">
    <source>
        <dbReference type="Proteomes" id="UP000419144"/>
    </source>
</evidence>
<dbReference type="VEuPathDB" id="TriTrypDB:LtaPh_2625000"/>
<gene>
    <name evidence="2" type="ORF">LtaPh_2625000</name>
</gene>
<dbReference type="EMBL" id="BLBS01000036">
    <property type="protein sequence ID" value="GET89601.1"/>
    <property type="molecule type" value="Genomic_DNA"/>
</dbReference>
<feature type="region of interest" description="Disordered" evidence="1">
    <location>
        <begin position="382"/>
        <end position="412"/>
    </location>
</feature>
<comment type="caution">
    <text evidence="2">The sequence shown here is derived from an EMBL/GenBank/DDBJ whole genome shotgun (WGS) entry which is preliminary data.</text>
</comment>
<sequence length="851" mass="89829">MLQPCEDESPTPAPVGMPLSTSSFSRSAGSFTAQHPMVDTETLPPVSGALRNSTVIDAAHMCSALTSSPQSSMDAMPSLRATETRLRQAQEAELSVLLRLRAVTEALLGIVPPSNPLDVACVATTAEHCSGDAGDVSALGSGGAFRASLPALITCPLSTRAEKVTCVPAEAHVVMKCVFMPSLGLSAAAREQYSALQHALARHFRKLEDGVVDGTGVITASDACTSTNGTPETPQTIRQYEVNSSMLDSQITEVVATSSTDALTAQSVSDYKAGASNNQYLRHHRTVEAQRRTCFFSKLRSCSPSPPQPSVSPRQQHASTATCGPRKATAEAHMGSGSASLDRRVANSLPSSHAQGFSDVLVDTNRRACAVAMALTLPKRSPVDAENSCTESGAKGERKELREEERGQTCDEANEATLPSCTPAVAPSFTTVLACEPTPCVLMIDPSTPLSPCILPLSAHGASTGGAWESSEVAAPDGQQSQDSPTPPALQLSPHRPSRALSATPTSAFGDTDEEGMYFPTPPPVKAHRRAEDDPALSSRLSAMSNGGSAFIGAGGASAFSTKSTPTALPTALRRCLVSSVDYDELNAEPTSAPRSEKRGRVAASSSMHMVDGACKDASQTVSAAHVMRLPAKSTCVVTATDILATITPLPSPSSSSLLPTRALARRAHCRGKDIGATRRVNVLPAEGEPAHRGAYKRIRGRGDEYGDIGVSDEVQTAVPLAGLPSLGVDVSWSAATESGRWAFDETSDGRHGRSVTARRTEMDSHRSTVLEEEHVPRGYVRTREQRIEDFVRTERVFGALRATCRPLLPASSQTSPHCPGANTECDEVVLSPSPPLSQDTPRQFWDISFF</sequence>
<feature type="compositionally biased region" description="Basic and acidic residues" evidence="1">
    <location>
        <begin position="394"/>
        <end position="409"/>
    </location>
</feature>
<proteinExistence type="predicted"/>
<protein>
    <submittedName>
        <fullName evidence="2">Uncharacterized protein</fullName>
    </submittedName>
</protein>
<feature type="region of interest" description="Disordered" evidence="1">
    <location>
        <begin position="464"/>
        <end position="537"/>
    </location>
</feature>
<evidence type="ECO:0000313" key="2">
    <source>
        <dbReference type="EMBL" id="GET89601.1"/>
    </source>
</evidence>
<dbReference type="OrthoDB" id="267305at2759"/>
<name>A0A640KK36_LEITA</name>
<evidence type="ECO:0000256" key="1">
    <source>
        <dbReference type="SAM" id="MobiDB-lite"/>
    </source>
</evidence>
<keyword evidence="3" id="KW-1185">Reference proteome</keyword>
<dbReference type="AlphaFoldDB" id="A0A640KK36"/>
<dbReference type="Proteomes" id="UP000419144">
    <property type="component" value="Unassembled WGS sequence"/>
</dbReference>
<organism evidence="2 3">
    <name type="scientific">Leishmania tarentolae</name>
    <name type="common">Sauroleishmania tarentolae</name>
    <dbReference type="NCBI Taxonomy" id="5689"/>
    <lineage>
        <taxon>Eukaryota</taxon>
        <taxon>Discoba</taxon>
        <taxon>Euglenozoa</taxon>
        <taxon>Kinetoplastea</taxon>
        <taxon>Metakinetoplastina</taxon>
        <taxon>Trypanosomatida</taxon>
        <taxon>Trypanosomatidae</taxon>
        <taxon>Leishmaniinae</taxon>
        <taxon>Leishmania</taxon>
        <taxon>lizard Leishmania</taxon>
    </lineage>
</organism>
<feature type="region of interest" description="Disordered" evidence="1">
    <location>
        <begin position="302"/>
        <end position="339"/>
    </location>
</feature>
<accession>A0A640KK36</accession>